<dbReference type="AlphaFoldDB" id="A0AAD4SXT4"/>
<comment type="caution">
    <text evidence="4">The sequence shown here is derived from an EMBL/GenBank/DDBJ whole genome shotgun (WGS) entry which is preliminary data.</text>
</comment>
<dbReference type="Gene3D" id="3.30.1140.32">
    <property type="entry name" value="Ribosomal protein S3, C-terminal domain"/>
    <property type="match status" value="1"/>
</dbReference>
<keyword evidence="2" id="KW-0689">Ribosomal protein</keyword>
<reference evidence="4" key="1">
    <citation type="submission" date="2022-04" db="EMBL/GenBank/DDBJ databases">
        <title>A functionally conserved STORR gene fusion in Papaver species that diverged 16.8 million years ago.</title>
        <authorList>
            <person name="Catania T."/>
        </authorList>
    </citation>
    <scope>NUCLEOTIDE SEQUENCE</scope>
    <source>
        <strain evidence="4">S-188037</strain>
    </source>
</reference>
<evidence type="ECO:0000313" key="5">
    <source>
        <dbReference type="Proteomes" id="UP001202328"/>
    </source>
</evidence>
<proteinExistence type="inferred from homology"/>
<name>A0AAD4SXT4_9MAGN</name>
<keyword evidence="3" id="KW-0687">Ribonucleoprotein</keyword>
<evidence type="ECO:0000256" key="3">
    <source>
        <dbReference type="ARBA" id="ARBA00023274"/>
    </source>
</evidence>
<protein>
    <submittedName>
        <fullName evidence="4">Uncharacterized protein</fullName>
    </submittedName>
</protein>
<dbReference type="Gene3D" id="3.30.300.20">
    <property type="match status" value="1"/>
</dbReference>
<dbReference type="Proteomes" id="UP001202328">
    <property type="component" value="Unassembled WGS sequence"/>
</dbReference>
<organism evidence="4 5">
    <name type="scientific">Papaver atlanticum</name>
    <dbReference type="NCBI Taxonomy" id="357466"/>
    <lineage>
        <taxon>Eukaryota</taxon>
        <taxon>Viridiplantae</taxon>
        <taxon>Streptophyta</taxon>
        <taxon>Embryophyta</taxon>
        <taxon>Tracheophyta</taxon>
        <taxon>Spermatophyta</taxon>
        <taxon>Magnoliopsida</taxon>
        <taxon>Ranunculales</taxon>
        <taxon>Papaveraceae</taxon>
        <taxon>Papaveroideae</taxon>
        <taxon>Papaver</taxon>
    </lineage>
</organism>
<keyword evidence="5" id="KW-1185">Reference proteome</keyword>
<evidence type="ECO:0000256" key="2">
    <source>
        <dbReference type="ARBA" id="ARBA00022980"/>
    </source>
</evidence>
<evidence type="ECO:0000313" key="4">
    <source>
        <dbReference type="EMBL" id="KAI3925585.1"/>
    </source>
</evidence>
<dbReference type="InterPro" id="IPR015946">
    <property type="entry name" value="KH_dom-like_a/b"/>
</dbReference>
<dbReference type="InterPro" id="IPR036419">
    <property type="entry name" value="Ribosomal_S3_C_sf"/>
</dbReference>
<evidence type="ECO:0000256" key="1">
    <source>
        <dbReference type="ARBA" id="ARBA00010761"/>
    </source>
</evidence>
<comment type="similarity">
    <text evidence="1">Belongs to the universal ribosomal protein uS3 family.</text>
</comment>
<dbReference type="GO" id="GO:1990904">
    <property type="term" value="C:ribonucleoprotein complex"/>
    <property type="evidence" value="ECO:0007669"/>
    <property type="project" value="UniProtKB-KW"/>
</dbReference>
<sequence length="76" mass="8893">MASKKRKYFADGVFFAELNEVLKREHHEDGYSYSKYSRYKLLGGGLAVHRAYYGVLRFVMESGVDDCEVIDYQWKA</sequence>
<gene>
    <name evidence="4" type="ORF">MKW98_001439</name>
</gene>
<accession>A0AAD4SXT4</accession>
<dbReference type="EMBL" id="JAJJMB010008074">
    <property type="protein sequence ID" value="KAI3925585.1"/>
    <property type="molecule type" value="Genomic_DNA"/>
</dbReference>
<dbReference type="GO" id="GO:0005840">
    <property type="term" value="C:ribosome"/>
    <property type="evidence" value="ECO:0007669"/>
    <property type="project" value="UniProtKB-KW"/>
</dbReference>